<dbReference type="Proteomes" id="UP000095282">
    <property type="component" value="Unplaced"/>
</dbReference>
<dbReference type="AlphaFoldDB" id="A0A1I7TQK8"/>
<feature type="compositionally biased region" description="Low complexity" evidence="2">
    <location>
        <begin position="374"/>
        <end position="387"/>
    </location>
</feature>
<keyword evidence="1" id="KW-0175">Coiled coil</keyword>
<name>A0A1I7TQK8_9PELO</name>
<feature type="region of interest" description="Disordered" evidence="2">
    <location>
        <begin position="771"/>
        <end position="834"/>
    </location>
</feature>
<keyword evidence="3" id="KW-1185">Reference proteome</keyword>
<feature type="compositionally biased region" description="Low complexity" evidence="2">
    <location>
        <begin position="488"/>
        <end position="506"/>
    </location>
</feature>
<feature type="compositionally biased region" description="Polar residues" evidence="2">
    <location>
        <begin position="772"/>
        <end position="783"/>
    </location>
</feature>
<sequence>MGFYYNVLFRFFCCRNRSETQPTQPPRLTDESTTMEDEAQRRHTLTSVISEMDEGLGSILKSSGSREIQHSRLRTNEFSPTDAPTSISRIPGEAHRLLNNERSRQDAFEDEMKRALKELEVGVVYGSTRVNKSDSRVEKENYDTLLSDYKDSLKLSEKEKTKLNEMDEEIKSMRGEAKRIPDPFEEVNMSDSTLKEQYDESKFEIESRQKRIDEETALVESIFNLDDLQRPAVEKQKSIDKMEYPEFSDFKAKLSVVNDQTTEFMDKENQKIQELRDHELDAIAPERENKKSFAGSEAMENESTSNPMDDDDEKKFRIDLDEQKKIHDEQLQAARQKRAEMNVCEFNQPFSWTGFASYANYTPTYANHTDERSVLSSSTPNNESSSSDPGSHDIISPYSDVSVFEFDRTVFDSNQLFHLLRKSFADNNLTESNKTQDTSPIEDVSLCQDTEGISNRSDSLTEVLDDTLRNQGDESFSDNNEKSCNEQVSGESVTDSSSSFESGSSTATQLNSDVSTSRNETTVDESNKKSNSQLLSISNQLNQLLSLLKKRAESHFEDLHDKDTEKNTSDVNINESTNTETQSSNCDTVQLNASNLPISVYEEHQNDEKSRSNGCKILSNINQNGFAHEDHSKMFAEPIVTESNNTQNTLLIDKYSLCQDTEDTLKRSDSFEKLKMPDGILKNQADKSQSENGEFQNENAEMTFVDQQMLNLNPPDQQTTQFDQTIEALLESYKNELTLLAPSDTVVQNQERLTREIREFEEINGEIEQLSAEPNSETISSTKLIVPEETPEEQVSDSGDDNLNDPEFEEKLREQEERHRQEWEALMKKRKSKR</sequence>
<feature type="region of interest" description="Disordered" evidence="2">
    <location>
        <begin position="470"/>
        <end position="531"/>
    </location>
</feature>
<organism evidence="3 4">
    <name type="scientific">Caenorhabditis tropicalis</name>
    <dbReference type="NCBI Taxonomy" id="1561998"/>
    <lineage>
        <taxon>Eukaryota</taxon>
        <taxon>Metazoa</taxon>
        <taxon>Ecdysozoa</taxon>
        <taxon>Nematoda</taxon>
        <taxon>Chromadorea</taxon>
        <taxon>Rhabditida</taxon>
        <taxon>Rhabditina</taxon>
        <taxon>Rhabditomorpha</taxon>
        <taxon>Rhabditoidea</taxon>
        <taxon>Rhabditidae</taxon>
        <taxon>Peloderinae</taxon>
        <taxon>Caenorhabditis</taxon>
    </lineage>
</organism>
<evidence type="ECO:0000313" key="4">
    <source>
        <dbReference type="WBParaSite" id="Csp11.Scaffold629.g10787.t1"/>
    </source>
</evidence>
<feature type="region of interest" description="Disordered" evidence="2">
    <location>
        <begin position="285"/>
        <end position="313"/>
    </location>
</feature>
<feature type="compositionally biased region" description="Acidic residues" evidence="2">
    <location>
        <begin position="789"/>
        <end position="808"/>
    </location>
</feature>
<feature type="region of interest" description="Disordered" evidence="2">
    <location>
        <begin position="558"/>
        <end position="585"/>
    </location>
</feature>
<evidence type="ECO:0000313" key="3">
    <source>
        <dbReference type="Proteomes" id="UP000095282"/>
    </source>
</evidence>
<accession>A0A1I7TQK8</accession>
<feature type="coiled-coil region" evidence="1">
    <location>
        <begin position="146"/>
        <end position="176"/>
    </location>
</feature>
<evidence type="ECO:0000256" key="2">
    <source>
        <dbReference type="SAM" id="MobiDB-lite"/>
    </source>
</evidence>
<feature type="compositionally biased region" description="Basic and acidic residues" evidence="2">
    <location>
        <begin position="558"/>
        <end position="568"/>
    </location>
</feature>
<proteinExistence type="predicted"/>
<evidence type="ECO:0000256" key="1">
    <source>
        <dbReference type="SAM" id="Coils"/>
    </source>
</evidence>
<protein>
    <submittedName>
        <fullName evidence="4">PH domain-containing protein</fullName>
    </submittedName>
</protein>
<reference evidence="4" key="1">
    <citation type="submission" date="2016-11" db="UniProtKB">
        <authorList>
            <consortium name="WormBaseParasite"/>
        </authorList>
    </citation>
    <scope>IDENTIFICATION</scope>
</reference>
<feature type="compositionally biased region" description="Polar residues" evidence="2">
    <location>
        <begin position="507"/>
        <end position="520"/>
    </location>
</feature>
<dbReference type="WBParaSite" id="Csp11.Scaffold629.g10787.t1">
    <property type="protein sequence ID" value="Csp11.Scaffold629.g10787.t1"/>
    <property type="gene ID" value="Csp11.Scaffold629.g10787"/>
</dbReference>
<feature type="region of interest" description="Disordered" evidence="2">
    <location>
        <begin position="372"/>
        <end position="394"/>
    </location>
</feature>
<feature type="compositionally biased region" description="Polar residues" evidence="2">
    <location>
        <begin position="569"/>
        <end position="585"/>
    </location>
</feature>
<feature type="region of interest" description="Disordered" evidence="2">
    <location>
        <begin position="18"/>
        <end position="40"/>
    </location>
</feature>
<feature type="compositionally biased region" description="Basic and acidic residues" evidence="2">
    <location>
        <begin position="809"/>
        <end position="827"/>
    </location>
</feature>